<dbReference type="Pfam" id="PF09976">
    <property type="entry name" value="TPR_21"/>
    <property type="match status" value="1"/>
</dbReference>
<accession>A0A7R6SZ50</accession>
<dbReference type="Proteomes" id="UP000595564">
    <property type="component" value="Chromosome"/>
</dbReference>
<evidence type="ECO:0000313" key="4">
    <source>
        <dbReference type="Proteomes" id="UP000595564"/>
    </source>
</evidence>
<sequence>MAEKKYSHKQMKKLMKEDEVASVVDKVLSWGKENKTLVYGIVIAIFAAIAIYVAVTSYSTNKTEKSELAFSKATEIFYYKPKKNEAPKYKNKEEQYNKALEEFKKLEKENLTKSVKLRAKFYEALCYLNLNNIGEAEKILENLYNSAPYPFKTTVALTLVNVKSNSGELDKAIAILDNLMKQDTFKNPVKDYELLKKSKILVKQGKLEEAKELLNQLILDFPDSAFATDAKKEKENIS</sequence>
<organism evidence="3 4">
    <name type="scientific">Thermotomaculum hydrothermale</name>
    <dbReference type="NCBI Taxonomy" id="981385"/>
    <lineage>
        <taxon>Bacteria</taxon>
        <taxon>Pseudomonadati</taxon>
        <taxon>Acidobacteriota</taxon>
        <taxon>Holophagae</taxon>
        <taxon>Thermotomaculales</taxon>
        <taxon>Thermotomaculaceae</taxon>
        <taxon>Thermotomaculum</taxon>
    </lineage>
</organism>
<evidence type="ECO:0000313" key="3">
    <source>
        <dbReference type="EMBL" id="BBB32387.1"/>
    </source>
</evidence>
<feature type="domain" description="Ancillary SecYEG translocon subunit/Cell division coordinator CpoB TPR" evidence="2">
    <location>
        <begin position="30"/>
        <end position="212"/>
    </location>
</feature>
<dbReference type="AlphaFoldDB" id="A0A7R6SZ50"/>
<name>A0A7R6SZ50_9BACT</name>
<dbReference type="RefSeq" id="WP_201328732.1">
    <property type="nucleotide sequence ID" value="NZ_AP017470.1"/>
</dbReference>
<feature type="transmembrane region" description="Helical" evidence="1">
    <location>
        <begin position="36"/>
        <end position="55"/>
    </location>
</feature>
<keyword evidence="1" id="KW-0472">Membrane</keyword>
<dbReference type="EMBL" id="AP017470">
    <property type="protein sequence ID" value="BBB32387.1"/>
    <property type="molecule type" value="Genomic_DNA"/>
</dbReference>
<dbReference type="InterPro" id="IPR018704">
    <property type="entry name" value="SecYEG/CpoB_TPR"/>
</dbReference>
<dbReference type="InterPro" id="IPR011990">
    <property type="entry name" value="TPR-like_helical_dom_sf"/>
</dbReference>
<dbReference type="SUPFAM" id="SSF48452">
    <property type="entry name" value="TPR-like"/>
    <property type="match status" value="1"/>
</dbReference>
<evidence type="ECO:0000259" key="2">
    <source>
        <dbReference type="Pfam" id="PF09976"/>
    </source>
</evidence>
<dbReference type="KEGG" id="thyd:TTHT_0823"/>
<gene>
    <name evidence="3" type="ORF">TTHT_0823</name>
</gene>
<proteinExistence type="predicted"/>
<keyword evidence="1" id="KW-0812">Transmembrane</keyword>
<dbReference type="Gene3D" id="1.25.40.10">
    <property type="entry name" value="Tetratricopeptide repeat domain"/>
    <property type="match status" value="1"/>
</dbReference>
<protein>
    <recommendedName>
        <fullName evidence="2">Ancillary SecYEG translocon subunit/Cell division coordinator CpoB TPR domain-containing protein</fullName>
    </recommendedName>
</protein>
<evidence type="ECO:0000256" key="1">
    <source>
        <dbReference type="SAM" id="Phobius"/>
    </source>
</evidence>
<keyword evidence="4" id="KW-1185">Reference proteome</keyword>
<reference evidence="3 4" key="1">
    <citation type="journal article" date="2012" name="Extremophiles">
        <title>Thermotomaculum hydrothermale gen. nov., sp. nov., a novel heterotrophic thermophile within the phylum Acidobacteria from a deep-sea hydrothermal vent chimney in the Southern Okinawa Trough.</title>
        <authorList>
            <person name="Izumi H."/>
            <person name="Nunoura T."/>
            <person name="Miyazaki M."/>
            <person name="Mino S."/>
            <person name="Toki T."/>
            <person name="Takai K."/>
            <person name="Sako Y."/>
            <person name="Sawabe T."/>
            <person name="Nakagawa S."/>
        </authorList>
    </citation>
    <scope>NUCLEOTIDE SEQUENCE [LARGE SCALE GENOMIC DNA]</scope>
    <source>
        <strain evidence="3 4">AC55</strain>
    </source>
</reference>
<keyword evidence="1" id="KW-1133">Transmembrane helix</keyword>